<comment type="subunit">
    <text evidence="3">Monomer.</text>
</comment>
<dbReference type="GeneID" id="8629533"/>
<dbReference type="PANTHER" id="PTHR11306:SF60">
    <property type="entry name" value="COUNTIN-3-RELATED"/>
    <property type="match status" value="1"/>
</dbReference>
<dbReference type="Pfam" id="PF02221">
    <property type="entry name" value="E1_DerP2_DerF2"/>
    <property type="match status" value="1"/>
</dbReference>
<sequence length="140" mass="15886">MEIIGKKIKIIKKKKKKKKIKSNQINFHKIEKLEFSPEQPIAGKDLIVSVSGYLNKEITKGEAYLAITFDRIPILKLKGNLCNGMGVTCPTPQGNYSTTTINQEIPENVPQGYYYVNFVLYDQDDLQITCVDVQMNITQS</sequence>
<dbReference type="RefSeq" id="XP_628858.1">
    <property type="nucleotide sequence ID" value="XM_628856.1"/>
</dbReference>
<dbReference type="SMART" id="SM00737">
    <property type="entry name" value="ML"/>
    <property type="match status" value="1"/>
</dbReference>
<dbReference type="EMBL" id="AAFI02000219">
    <property type="protein sequence ID" value="EAL60566.1"/>
    <property type="molecule type" value="Genomic_DNA"/>
</dbReference>
<protein>
    <recommendedName>
        <fullName evidence="7">MD-2-related lipid-recognition domain-containing protein</fullName>
    </recommendedName>
</protein>
<evidence type="ECO:0000259" key="7">
    <source>
        <dbReference type="SMART" id="SM00737"/>
    </source>
</evidence>
<evidence type="ECO:0000256" key="1">
    <source>
        <dbReference type="ARBA" id="ARBA00002053"/>
    </source>
</evidence>
<keyword evidence="5" id="KW-0732">Signal</keyword>
<reference evidence="8" key="2">
    <citation type="submission" date="2009-08" db="EMBL/GenBank/DDBJ databases">
        <authorList>
            <consortium name="The Dictyostelium discoideum Sequencing Consortium"/>
            <person name="Eichinger L."/>
            <person name="Pachebat J.A."/>
            <person name="Gloeckner G."/>
            <person name="Rajandream M.-A."/>
            <person name="Sucgang R."/>
            <person name="Song J."/>
            <person name="Cox E.C."/>
            <person name="Tunggal B."/>
            <person name="Szafranski K."/>
            <person name="Konfortov B.A."/>
            <person name="Farbrother P."/>
            <person name="Bankier A.T."/>
            <person name="Lehmann R."/>
            <person name="Hamlin N."/>
            <person name="Xu Q."/>
            <person name="Davies R."/>
            <person name="Gaudet P."/>
            <person name="Fey P."/>
            <person name="Pilcher K."/>
            <person name="Chen G."/>
            <person name="Saunders D."/>
            <person name="Sodergren E."/>
            <person name="Davis P."/>
            <person name="Nie X."/>
            <person name="Kerhornou A."/>
            <person name="Hemphill L."/>
            <person name="Bason N."/>
            <person name="Berriman M."/>
            <person name="Desany B."/>
            <person name="Churcher C."/>
            <person name="Cooper J."/>
            <person name="van Driessche N."/>
            <person name="Cronin A."/>
            <person name="Goodhead I."/>
            <person name="Muzny D."/>
            <person name="Hall N."/>
            <person name="Harper D."/>
            <person name="Lindsay R."/>
            <person name="Hauser H."/>
            <person name="James K."/>
            <person name="Quiles M."/>
            <person name="Buchrieser C."/>
            <person name="Wardroper A."/>
            <person name="Thangavelu M."/>
            <person name="Johnson D."/>
            <person name="Knights A."/>
            <person name="Loulseged H."/>
            <person name="Mungall K."/>
            <person name="Price C."/>
            <person name="Ma J."/>
            <person name="Quail M."/>
            <person name="Hernandez J."/>
            <person name="Rabbinowitsch E."/>
            <person name="Steffen D."/>
            <person name="Sanders M."/>
            <person name="Weinstock G."/>
            <person name="Sharp S."/>
            <person name="Just E."/>
            <person name="Shaulsky G."/>
            <person name="Simmonds M."/>
            <person name="Tivey A."/>
            <person name="White B."/>
            <person name="Walker D."/>
            <person name="Woodward J."/>
            <person name="Winckler T."/>
            <person name="Schleicher M."/>
            <person name="Rosenthal A."/>
            <person name="Rivero F."/>
            <person name="Chisholm R.L."/>
            <person name="Gibbs R."/>
            <person name="Loomis W.F."/>
            <person name="Platzer M."/>
            <person name="Kay R.R."/>
            <person name="Williams J."/>
            <person name="Dear P.H."/>
            <person name="Noegel A.A."/>
            <person name="Barrell B."/>
            <person name="Kuspa A."/>
        </authorList>
    </citation>
    <scope>NUCLEOTIDE SEQUENCE</scope>
    <source>
        <strain evidence="8">AX4</strain>
    </source>
</reference>
<comment type="function">
    <text evidence="1">Catalyzes the intermembrane transfer of phosphatidylglycerol and phosphatidylinositol.</text>
</comment>
<dbReference type="KEGG" id="ddi:DDB_G0293778"/>
<dbReference type="HOGENOM" id="CLU_097982_2_1_1"/>
<evidence type="ECO:0000256" key="6">
    <source>
        <dbReference type="ARBA" id="ARBA00023055"/>
    </source>
</evidence>
<keyword evidence="4" id="KW-0813">Transport</keyword>
<dbReference type="GeneID" id="8629416"/>
<dbReference type="Proteomes" id="UP000002195">
    <property type="component" value="Unassembled WGS sequence"/>
</dbReference>
<dbReference type="InterPro" id="IPR003172">
    <property type="entry name" value="ML_dom"/>
</dbReference>
<accession>Q54B01</accession>
<evidence type="ECO:0000313" key="9">
    <source>
        <dbReference type="EMBL" id="EAL60566.1"/>
    </source>
</evidence>
<dbReference type="PANTHER" id="PTHR11306">
    <property type="entry name" value="NIEMANN PICK TYPE C2 PROTEIN NPC2-RELATED"/>
    <property type="match status" value="1"/>
</dbReference>
<dbReference type="GO" id="GO:0015918">
    <property type="term" value="P:sterol transport"/>
    <property type="evidence" value="ECO:0000318"/>
    <property type="project" value="GO_Central"/>
</dbReference>
<gene>
    <name evidence="9" type="ORF">DDB_G0293778</name>
    <name evidence="8" type="ORF">DDB_G0294008</name>
</gene>
<dbReference type="RefSeq" id="XP_628984.1">
    <property type="nucleotide sequence ID" value="XM_628982.1"/>
</dbReference>
<dbReference type="AlphaFoldDB" id="Q54B01"/>
<organism evidence="8 10">
    <name type="scientific">Dictyostelium discoideum</name>
    <name type="common">Social amoeba</name>
    <dbReference type="NCBI Taxonomy" id="44689"/>
    <lineage>
        <taxon>Eukaryota</taxon>
        <taxon>Amoebozoa</taxon>
        <taxon>Evosea</taxon>
        <taxon>Eumycetozoa</taxon>
        <taxon>Dictyostelia</taxon>
        <taxon>Dictyosteliales</taxon>
        <taxon>Dictyosteliaceae</taxon>
        <taxon>Dictyostelium</taxon>
    </lineage>
</organism>
<proteinExistence type="inferred from homology"/>
<evidence type="ECO:0000256" key="3">
    <source>
        <dbReference type="ARBA" id="ARBA00011245"/>
    </source>
</evidence>
<evidence type="ECO:0000313" key="8">
    <source>
        <dbReference type="EMBL" id="EAL60446.1"/>
    </source>
</evidence>
<evidence type="ECO:0000313" key="10">
    <source>
        <dbReference type="Proteomes" id="UP000002195"/>
    </source>
</evidence>
<feature type="domain" description="MD-2-related lipid-recognition" evidence="7">
    <location>
        <begin position="21"/>
        <end position="135"/>
    </location>
</feature>
<dbReference type="PaxDb" id="44689-DDB0215605"/>
<reference evidence="8 10" key="1">
    <citation type="journal article" date="2005" name="Nature">
        <title>The genome of the social amoeba Dictyostelium discoideum.</title>
        <authorList>
            <consortium name="The Dictyostelium discoideum Sequencing Consortium"/>
            <person name="Eichinger L."/>
            <person name="Pachebat J.A."/>
            <person name="Glockner G."/>
            <person name="Rajandream M.A."/>
            <person name="Sucgang R."/>
            <person name="Berriman M."/>
            <person name="Song J."/>
            <person name="Olsen R."/>
            <person name="Szafranski K."/>
            <person name="Xu Q."/>
            <person name="Tunggal B."/>
            <person name="Kummerfeld S."/>
            <person name="Madera M."/>
            <person name="Konfortov B.A."/>
            <person name="Rivero F."/>
            <person name="Bankier A.T."/>
            <person name="Lehmann R."/>
            <person name="Hamlin N."/>
            <person name="Davies R."/>
            <person name="Gaudet P."/>
            <person name="Fey P."/>
            <person name="Pilcher K."/>
            <person name="Chen G."/>
            <person name="Saunders D."/>
            <person name="Sodergren E."/>
            <person name="Davis P."/>
            <person name="Kerhornou A."/>
            <person name="Nie X."/>
            <person name="Hall N."/>
            <person name="Anjard C."/>
            <person name="Hemphill L."/>
            <person name="Bason N."/>
            <person name="Farbrother P."/>
            <person name="Desany B."/>
            <person name="Just E."/>
            <person name="Morio T."/>
            <person name="Rost R."/>
            <person name="Churcher C."/>
            <person name="Cooper J."/>
            <person name="Haydock S."/>
            <person name="van Driessche N."/>
            <person name="Cronin A."/>
            <person name="Goodhead I."/>
            <person name="Muzny D."/>
            <person name="Mourier T."/>
            <person name="Pain A."/>
            <person name="Lu M."/>
            <person name="Harper D."/>
            <person name="Lindsay R."/>
            <person name="Hauser H."/>
            <person name="James K."/>
            <person name="Quiles M."/>
            <person name="Madan Babu M."/>
            <person name="Saito T."/>
            <person name="Buchrieser C."/>
            <person name="Wardroper A."/>
            <person name="Felder M."/>
            <person name="Thangavelu M."/>
            <person name="Johnson D."/>
            <person name="Knights A."/>
            <person name="Loulseged H."/>
            <person name="Mungall K."/>
            <person name="Oliver K."/>
            <person name="Price C."/>
            <person name="Quail M.A."/>
            <person name="Urushihara H."/>
            <person name="Hernandez J."/>
            <person name="Rabbinowitsch E."/>
            <person name="Steffen D."/>
            <person name="Sanders M."/>
            <person name="Ma J."/>
            <person name="Kohara Y."/>
            <person name="Sharp S."/>
            <person name="Simmonds M."/>
            <person name="Spiegler S."/>
            <person name="Tivey A."/>
            <person name="Sugano S."/>
            <person name="White B."/>
            <person name="Walker D."/>
            <person name="Woodward J."/>
            <person name="Winckler T."/>
            <person name="Tanaka Y."/>
            <person name="Shaulsky G."/>
            <person name="Schleicher M."/>
            <person name="Weinstock G."/>
            <person name="Rosenthal A."/>
            <person name="Cox E.C."/>
            <person name="Chisholm R.L."/>
            <person name="Gibbs R."/>
            <person name="Loomis W.F."/>
            <person name="Platzer M."/>
            <person name="Kay R.R."/>
            <person name="Williams J."/>
            <person name="Dear P.H."/>
            <person name="Noegel A.A."/>
            <person name="Barrell B."/>
            <person name="Kuspa A."/>
        </authorList>
    </citation>
    <scope>NUCLEOTIDE SEQUENCE [LARGE SCALE GENOMIC DNA]</scope>
    <source>
        <strain evidence="8 10">AX4</strain>
    </source>
</reference>
<comment type="similarity">
    <text evidence="2">Belongs to the NPC2 family.</text>
</comment>
<keyword evidence="10" id="KW-1185">Reference proteome</keyword>
<dbReference type="VEuPathDB" id="AmoebaDB:DDB_G0294008"/>
<name>Q54B01_DICDI</name>
<dbReference type="GO" id="GO:0032934">
    <property type="term" value="F:sterol binding"/>
    <property type="evidence" value="ECO:0000318"/>
    <property type="project" value="GO_Central"/>
</dbReference>
<dbReference type="EMBL" id="AAFI02000225">
    <property type="protein sequence ID" value="EAL60446.1"/>
    <property type="molecule type" value="Genomic_DNA"/>
</dbReference>
<dbReference type="InterPro" id="IPR039670">
    <property type="entry name" value="NPC2-like"/>
</dbReference>
<dbReference type="InterPro" id="IPR014756">
    <property type="entry name" value="Ig_E-set"/>
</dbReference>
<evidence type="ECO:0000256" key="5">
    <source>
        <dbReference type="ARBA" id="ARBA00022729"/>
    </source>
</evidence>
<dbReference type="Gene3D" id="2.60.40.770">
    <property type="match status" value="1"/>
</dbReference>
<dbReference type="GlyGen" id="Q54B01">
    <property type="glycosylation" value="1 site"/>
</dbReference>
<dbReference type="SUPFAM" id="SSF81296">
    <property type="entry name" value="E set domains"/>
    <property type="match status" value="1"/>
</dbReference>
<evidence type="ECO:0000256" key="4">
    <source>
        <dbReference type="ARBA" id="ARBA00022448"/>
    </source>
</evidence>
<comment type="caution">
    <text evidence="8">The sequence shown here is derived from an EMBL/GenBank/DDBJ whole genome shotgun (WGS) entry which is preliminary data.</text>
</comment>
<dbReference type="SMR" id="Q54B01"/>
<keyword evidence="6" id="KW-0445">Lipid transport</keyword>
<dbReference type="KEGG" id="ddi:DDB_G0294008"/>
<dbReference type="FunFam" id="2.60.40.770:FF:000018">
    <property type="entry name" value="Putative phosphatidylglycerol/phosphatidylinositol transfer protein 3"/>
    <property type="match status" value="1"/>
</dbReference>
<evidence type="ECO:0000256" key="2">
    <source>
        <dbReference type="ARBA" id="ARBA00006370"/>
    </source>
</evidence>